<feature type="transmembrane region" description="Helical" evidence="1">
    <location>
        <begin position="21"/>
        <end position="47"/>
    </location>
</feature>
<proteinExistence type="predicted"/>
<dbReference type="EMBL" id="GGEC01000653">
    <property type="protein sequence ID" value="MBW81136.1"/>
    <property type="molecule type" value="Transcribed_RNA"/>
</dbReference>
<accession>A0A2P2IIY0</accession>
<dbReference type="EMBL" id="GGEC01000654">
    <property type="protein sequence ID" value="MBW81137.1"/>
    <property type="molecule type" value="Transcribed_RNA"/>
</dbReference>
<name>A0A2P2IIY0_RHIMU</name>
<reference evidence="2" key="1">
    <citation type="submission" date="2018-02" db="EMBL/GenBank/DDBJ databases">
        <title>Rhizophora mucronata_Transcriptome.</title>
        <authorList>
            <person name="Meera S.P."/>
            <person name="Sreeshan A."/>
            <person name="Augustine A."/>
        </authorList>
    </citation>
    <scope>NUCLEOTIDE SEQUENCE</scope>
    <source>
        <tissue evidence="2">Leaf</tissue>
    </source>
</reference>
<dbReference type="AlphaFoldDB" id="A0A2P2IIY0"/>
<keyword evidence="1" id="KW-0812">Transmembrane</keyword>
<organism evidence="2">
    <name type="scientific">Rhizophora mucronata</name>
    <name type="common">Asiatic mangrove</name>
    <dbReference type="NCBI Taxonomy" id="61149"/>
    <lineage>
        <taxon>Eukaryota</taxon>
        <taxon>Viridiplantae</taxon>
        <taxon>Streptophyta</taxon>
        <taxon>Embryophyta</taxon>
        <taxon>Tracheophyta</taxon>
        <taxon>Spermatophyta</taxon>
        <taxon>Magnoliopsida</taxon>
        <taxon>eudicotyledons</taxon>
        <taxon>Gunneridae</taxon>
        <taxon>Pentapetalae</taxon>
        <taxon>rosids</taxon>
        <taxon>fabids</taxon>
        <taxon>Malpighiales</taxon>
        <taxon>Rhizophoraceae</taxon>
        <taxon>Rhizophora</taxon>
    </lineage>
</organism>
<protein>
    <submittedName>
        <fullName evidence="2">Uncharacterized protein</fullName>
    </submittedName>
</protein>
<sequence>MWEWKRNQRRKRWRRRCSCFLSLNERGFLCLLLSPSLSVSFLFYIFLGYSAPLN</sequence>
<keyword evidence="1" id="KW-1133">Transmembrane helix</keyword>
<keyword evidence="1" id="KW-0472">Membrane</keyword>
<evidence type="ECO:0000313" key="2">
    <source>
        <dbReference type="EMBL" id="MBW81137.1"/>
    </source>
</evidence>
<evidence type="ECO:0000256" key="1">
    <source>
        <dbReference type="SAM" id="Phobius"/>
    </source>
</evidence>